<accession>A0A1G7AZ21</accession>
<name>A0A1G7AZ21_9SPHI</name>
<protein>
    <recommendedName>
        <fullName evidence="4">TonB protein C-terminal</fullName>
    </recommendedName>
</protein>
<gene>
    <name evidence="2" type="ORF">SAMN05216464_104320</name>
</gene>
<keyword evidence="1" id="KW-0732">Signal</keyword>
<dbReference type="AlphaFoldDB" id="A0A1G7AZ21"/>
<reference evidence="2" key="1">
    <citation type="submission" date="2016-10" db="EMBL/GenBank/DDBJ databases">
        <authorList>
            <person name="de Groot N.N."/>
        </authorList>
    </citation>
    <scope>NUCLEOTIDE SEQUENCE [LARGE SCALE GENOMIC DNA]</scope>
    <source>
        <strain evidence="2">47C3B</strain>
    </source>
</reference>
<dbReference type="Proteomes" id="UP000199072">
    <property type="component" value="Unassembled WGS sequence"/>
</dbReference>
<keyword evidence="3" id="KW-1185">Reference proteome</keyword>
<dbReference type="EMBL" id="FNAI01000004">
    <property type="protein sequence ID" value="SDE20134.1"/>
    <property type="molecule type" value="Genomic_DNA"/>
</dbReference>
<proteinExistence type="predicted"/>
<dbReference type="RefSeq" id="WP_091149520.1">
    <property type="nucleotide sequence ID" value="NZ_FNAI01000004.1"/>
</dbReference>
<feature type="chain" id="PRO_5011500615" description="TonB protein C-terminal" evidence="1">
    <location>
        <begin position="20"/>
        <end position="165"/>
    </location>
</feature>
<evidence type="ECO:0008006" key="4">
    <source>
        <dbReference type="Google" id="ProtNLM"/>
    </source>
</evidence>
<sequence length="165" mass="18363">MKKIIVLFIAVLSAAGAKAQTELAFPFQGGAPILTRFFKDSLTVSPEIIKARATGTSVFKFTADQKGTIKKIIVYYSDDAILVSPIIEALKKSNHKWIIPDHEKFHDFIIPFSISFNPPAVAGKALEQQAYDFYSKRRPIMSYNQVPLDNATLLPTVVVNYDIAE</sequence>
<feature type="signal peptide" evidence="1">
    <location>
        <begin position="1"/>
        <end position="19"/>
    </location>
</feature>
<evidence type="ECO:0000313" key="3">
    <source>
        <dbReference type="Proteomes" id="UP000199072"/>
    </source>
</evidence>
<organism evidence="2 3">
    <name type="scientific">Mucilaginibacter pineti</name>
    <dbReference type="NCBI Taxonomy" id="1391627"/>
    <lineage>
        <taxon>Bacteria</taxon>
        <taxon>Pseudomonadati</taxon>
        <taxon>Bacteroidota</taxon>
        <taxon>Sphingobacteriia</taxon>
        <taxon>Sphingobacteriales</taxon>
        <taxon>Sphingobacteriaceae</taxon>
        <taxon>Mucilaginibacter</taxon>
    </lineage>
</organism>
<dbReference type="OrthoDB" id="794739at2"/>
<dbReference type="STRING" id="1391627.SAMN05216464_104320"/>
<evidence type="ECO:0000313" key="2">
    <source>
        <dbReference type="EMBL" id="SDE20134.1"/>
    </source>
</evidence>
<evidence type="ECO:0000256" key="1">
    <source>
        <dbReference type="SAM" id="SignalP"/>
    </source>
</evidence>